<keyword evidence="2" id="KW-0229">DNA integration</keyword>
<keyword evidence="4" id="KW-0233">DNA recombination</keyword>
<accession>A0A1L5PVS4</accession>
<dbReference type="Proteomes" id="UP000185146">
    <property type="component" value="Chromosome"/>
</dbReference>
<name>A0A1L5PVS4_PSEPU</name>
<dbReference type="PANTHER" id="PTHR30349">
    <property type="entry name" value="PHAGE INTEGRASE-RELATED"/>
    <property type="match status" value="1"/>
</dbReference>
<evidence type="ECO:0000256" key="2">
    <source>
        <dbReference type="ARBA" id="ARBA00022908"/>
    </source>
</evidence>
<dbReference type="GO" id="GO:0003677">
    <property type="term" value="F:DNA binding"/>
    <property type="evidence" value="ECO:0007669"/>
    <property type="project" value="UniProtKB-KW"/>
</dbReference>
<dbReference type="InterPro" id="IPR050090">
    <property type="entry name" value="Tyrosine_recombinase_XerCD"/>
</dbReference>
<dbReference type="PROSITE" id="PS51898">
    <property type="entry name" value="TYR_RECOMBINASE"/>
    <property type="match status" value="1"/>
</dbReference>
<dbReference type="PANTHER" id="PTHR30349:SF41">
    <property type="entry name" value="INTEGRASE_RECOMBINASE PROTEIN MJ0367-RELATED"/>
    <property type="match status" value="1"/>
</dbReference>
<dbReference type="Pfam" id="PF00589">
    <property type="entry name" value="Phage_integrase"/>
    <property type="match status" value="1"/>
</dbReference>
<keyword evidence="3" id="KW-0238">DNA-binding</keyword>
<comment type="similarity">
    <text evidence="1">Belongs to the 'phage' integrase family.</text>
</comment>
<proteinExistence type="inferred from homology"/>
<dbReference type="InterPro" id="IPR013762">
    <property type="entry name" value="Integrase-like_cat_sf"/>
</dbReference>
<reference evidence="6 7" key="1">
    <citation type="submission" date="2016-12" db="EMBL/GenBank/DDBJ databases">
        <title>Draft Genome Sequence of Mercury Resistant Pseudomonas DRA525.</title>
        <authorList>
            <person name="Drace K.M."/>
        </authorList>
    </citation>
    <scope>NUCLEOTIDE SEQUENCE [LARGE SCALE GENOMIC DNA]</scope>
    <source>
        <strain evidence="6 7">DRA525</strain>
    </source>
</reference>
<gene>
    <name evidence="6" type="ORF">BL240_23645</name>
</gene>
<dbReference type="CDD" id="cd00397">
    <property type="entry name" value="DNA_BRE_C"/>
    <property type="match status" value="1"/>
</dbReference>
<evidence type="ECO:0000313" key="7">
    <source>
        <dbReference type="Proteomes" id="UP000185146"/>
    </source>
</evidence>
<sequence length="242" mass="27332">MLRCMEMLGARRTEISLLKVNDIYSALNNGYLRVATLKRRDKTGTLGSSFEKIPKREIPISRTDAKLLADFVTYSRAPLAKKLNVTHDYLFLNENTGERLTPNTFTTEVRKIAKLAGVLETVSPHLFRHRFITKIFVAEILKVKADSLGDFNRAILDTESLKRKVQELTGHRSPESLDRYIHIAWDEAMGLTNALPKIQTHIEIDSIREQAVSLLATLANEGAPSRETRALLDLLTSFEALL</sequence>
<dbReference type="Gene3D" id="1.10.443.10">
    <property type="entry name" value="Intergrase catalytic core"/>
    <property type="match status" value="1"/>
</dbReference>
<evidence type="ECO:0000259" key="5">
    <source>
        <dbReference type="PROSITE" id="PS51898"/>
    </source>
</evidence>
<dbReference type="GO" id="GO:0015074">
    <property type="term" value="P:DNA integration"/>
    <property type="evidence" value="ECO:0007669"/>
    <property type="project" value="UniProtKB-KW"/>
</dbReference>
<dbReference type="InterPro" id="IPR011010">
    <property type="entry name" value="DNA_brk_join_enz"/>
</dbReference>
<dbReference type="InterPro" id="IPR002104">
    <property type="entry name" value="Integrase_catalytic"/>
</dbReference>
<dbReference type="GO" id="GO:0006310">
    <property type="term" value="P:DNA recombination"/>
    <property type="evidence" value="ECO:0007669"/>
    <property type="project" value="UniProtKB-KW"/>
</dbReference>
<dbReference type="AlphaFoldDB" id="A0A1L5PVS4"/>
<evidence type="ECO:0000313" key="6">
    <source>
        <dbReference type="EMBL" id="APO84277.1"/>
    </source>
</evidence>
<organism evidence="6 7">
    <name type="scientific">Pseudomonas putida</name>
    <name type="common">Arthrobacter siderocapsulatus</name>
    <dbReference type="NCBI Taxonomy" id="303"/>
    <lineage>
        <taxon>Bacteria</taxon>
        <taxon>Pseudomonadati</taxon>
        <taxon>Pseudomonadota</taxon>
        <taxon>Gammaproteobacteria</taxon>
        <taxon>Pseudomonadales</taxon>
        <taxon>Pseudomonadaceae</taxon>
        <taxon>Pseudomonas</taxon>
    </lineage>
</organism>
<evidence type="ECO:0000256" key="3">
    <source>
        <dbReference type="ARBA" id="ARBA00023125"/>
    </source>
</evidence>
<protein>
    <recommendedName>
        <fullName evidence="5">Tyr recombinase domain-containing protein</fullName>
    </recommendedName>
</protein>
<feature type="domain" description="Tyr recombinase" evidence="5">
    <location>
        <begin position="1"/>
        <end position="193"/>
    </location>
</feature>
<dbReference type="EMBL" id="CP018743">
    <property type="protein sequence ID" value="APO84277.1"/>
    <property type="molecule type" value="Genomic_DNA"/>
</dbReference>
<evidence type="ECO:0000256" key="4">
    <source>
        <dbReference type="ARBA" id="ARBA00023172"/>
    </source>
</evidence>
<dbReference type="SUPFAM" id="SSF56349">
    <property type="entry name" value="DNA breaking-rejoining enzymes"/>
    <property type="match status" value="1"/>
</dbReference>
<evidence type="ECO:0000256" key="1">
    <source>
        <dbReference type="ARBA" id="ARBA00008857"/>
    </source>
</evidence>